<evidence type="ECO:0000313" key="2">
    <source>
        <dbReference type="Proteomes" id="UP000789920"/>
    </source>
</evidence>
<comment type="caution">
    <text evidence="1">The sequence shown here is derived from an EMBL/GenBank/DDBJ whole genome shotgun (WGS) entry which is preliminary data.</text>
</comment>
<proteinExistence type="predicted"/>
<keyword evidence="2" id="KW-1185">Reference proteome</keyword>
<gene>
    <name evidence="1" type="ORF">RPERSI_LOCUS4722</name>
</gene>
<sequence length="56" mass="6129">FTCLLELAFSFGGIQPSGFACLLELVFGFVFFMFNLQTGFTCLLGIRLPVFAILAS</sequence>
<reference evidence="1" key="1">
    <citation type="submission" date="2021-06" db="EMBL/GenBank/DDBJ databases">
        <authorList>
            <person name="Kallberg Y."/>
            <person name="Tangrot J."/>
            <person name="Rosling A."/>
        </authorList>
    </citation>
    <scope>NUCLEOTIDE SEQUENCE</scope>
    <source>
        <strain evidence="1">MA461A</strain>
    </source>
</reference>
<dbReference type="Proteomes" id="UP000789920">
    <property type="component" value="Unassembled WGS sequence"/>
</dbReference>
<dbReference type="EMBL" id="CAJVQC010006718">
    <property type="protein sequence ID" value="CAG8570210.1"/>
    <property type="molecule type" value="Genomic_DNA"/>
</dbReference>
<accession>A0ACA9M5D9</accession>
<name>A0ACA9M5D9_9GLOM</name>
<protein>
    <submittedName>
        <fullName evidence="1">8188_t:CDS:1</fullName>
    </submittedName>
</protein>
<organism evidence="1 2">
    <name type="scientific">Racocetra persica</name>
    <dbReference type="NCBI Taxonomy" id="160502"/>
    <lineage>
        <taxon>Eukaryota</taxon>
        <taxon>Fungi</taxon>
        <taxon>Fungi incertae sedis</taxon>
        <taxon>Mucoromycota</taxon>
        <taxon>Glomeromycotina</taxon>
        <taxon>Glomeromycetes</taxon>
        <taxon>Diversisporales</taxon>
        <taxon>Gigasporaceae</taxon>
        <taxon>Racocetra</taxon>
    </lineage>
</organism>
<evidence type="ECO:0000313" key="1">
    <source>
        <dbReference type="EMBL" id="CAG8570210.1"/>
    </source>
</evidence>
<feature type="non-terminal residue" evidence="1">
    <location>
        <position position="1"/>
    </location>
</feature>